<evidence type="ECO:0000256" key="6">
    <source>
        <dbReference type="ARBA" id="ARBA00023136"/>
    </source>
</evidence>
<reference evidence="9 10" key="1">
    <citation type="submission" date="2024-02" db="EMBL/GenBank/DDBJ databases">
        <title>Roseibium algae sp. nov., isolated from marine alga (Grateloupia sp.), showing potential in myo-inositol conversion.</title>
        <authorList>
            <person name="Wang Y."/>
        </authorList>
    </citation>
    <scope>NUCLEOTIDE SEQUENCE [LARGE SCALE GENOMIC DNA]</scope>
    <source>
        <strain evidence="9 10">H3510</strain>
    </source>
</reference>
<evidence type="ECO:0000256" key="3">
    <source>
        <dbReference type="ARBA" id="ARBA00022475"/>
    </source>
</evidence>
<feature type="transmembrane region" description="Helical" evidence="7">
    <location>
        <begin position="193"/>
        <end position="217"/>
    </location>
</feature>
<dbReference type="PROSITE" id="PS50928">
    <property type="entry name" value="ABC_TM1"/>
    <property type="match status" value="1"/>
</dbReference>
<evidence type="ECO:0000313" key="9">
    <source>
        <dbReference type="EMBL" id="MEJ8472812.1"/>
    </source>
</evidence>
<keyword evidence="2 7" id="KW-0813">Transport</keyword>
<proteinExistence type="inferred from homology"/>
<dbReference type="RefSeq" id="WP_340272290.1">
    <property type="nucleotide sequence ID" value="NZ_JBAKIA010000001.1"/>
</dbReference>
<comment type="caution">
    <text evidence="9">The sequence shown here is derived from an EMBL/GenBank/DDBJ whole genome shotgun (WGS) entry which is preliminary data.</text>
</comment>
<evidence type="ECO:0000259" key="8">
    <source>
        <dbReference type="PROSITE" id="PS50928"/>
    </source>
</evidence>
<dbReference type="Pfam" id="PF00528">
    <property type="entry name" value="BPD_transp_1"/>
    <property type="match status" value="1"/>
</dbReference>
<feature type="transmembrane region" description="Helical" evidence="7">
    <location>
        <begin position="229"/>
        <end position="247"/>
    </location>
</feature>
<protein>
    <submittedName>
        <fullName evidence="9">Sugar ABC transporter permease</fullName>
    </submittedName>
</protein>
<dbReference type="CDD" id="cd06261">
    <property type="entry name" value="TM_PBP2"/>
    <property type="match status" value="1"/>
</dbReference>
<keyword evidence="6 7" id="KW-0472">Membrane</keyword>
<dbReference type="SUPFAM" id="SSF161098">
    <property type="entry name" value="MetI-like"/>
    <property type="match status" value="1"/>
</dbReference>
<feature type="transmembrane region" description="Helical" evidence="7">
    <location>
        <begin position="334"/>
        <end position="354"/>
    </location>
</feature>
<gene>
    <name evidence="9" type="ORF">V6575_01825</name>
</gene>
<evidence type="ECO:0000256" key="4">
    <source>
        <dbReference type="ARBA" id="ARBA00022692"/>
    </source>
</evidence>
<dbReference type="InterPro" id="IPR000515">
    <property type="entry name" value="MetI-like"/>
</dbReference>
<dbReference type="EMBL" id="JBAKIA010000001">
    <property type="protein sequence ID" value="MEJ8472812.1"/>
    <property type="molecule type" value="Genomic_DNA"/>
</dbReference>
<comment type="subcellular location">
    <subcellularLocation>
        <location evidence="1 7">Cell membrane</location>
        <topology evidence="1 7">Multi-pass membrane protein</topology>
    </subcellularLocation>
</comment>
<dbReference type="Proteomes" id="UP001385499">
    <property type="component" value="Unassembled WGS sequence"/>
</dbReference>
<dbReference type="InterPro" id="IPR035906">
    <property type="entry name" value="MetI-like_sf"/>
</dbReference>
<feature type="domain" description="ABC transmembrane type-1" evidence="8">
    <location>
        <begin position="189"/>
        <end position="406"/>
    </location>
</feature>
<organism evidence="9 10">
    <name type="scientific">Roseibium algae</name>
    <dbReference type="NCBI Taxonomy" id="3123038"/>
    <lineage>
        <taxon>Bacteria</taxon>
        <taxon>Pseudomonadati</taxon>
        <taxon>Pseudomonadota</taxon>
        <taxon>Alphaproteobacteria</taxon>
        <taxon>Hyphomicrobiales</taxon>
        <taxon>Stappiaceae</taxon>
        <taxon>Roseibium</taxon>
    </lineage>
</organism>
<evidence type="ECO:0000256" key="2">
    <source>
        <dbReference type="ARBA" id="ARBA00022448"/>
    </source>
</evidence>
<keyword evidence="4 7" id="KW-0812">Transmembrane</keyword>
<dbReference type="PANTHER" id="PTHR30193">
    <property type="entry name" value="ABC TRANSPORTER PERMEASE PROTEIN"/>
    <property type="match status" value="1"/>
</dbReference>
<keyword evidence="5 7" id="KW-1133">Transmembrane helix</keyword>
<feature type="transmembrane region" description="Helical" evidence="7">
    <location>
        <begin position="385"/>
        <end position="407"/>
    </location>
</feature>
<name>A0ABU8TFU2_9HYPH</name>
<evidence type="ECO:0000313" key="10">
    <source>
        <dbReference type="Proteomes" id="UP001385499"/>
    </source>
</evidence>
<evidence type="ECO:0000256" key="5">
    <source>
        <dbReference type="ARBA" id="ARBA00022989"/>
    </source>
</evidence>
<keyword evidence="3" id="KW-1003">Cell membrane</keyword>
<evidence type="ECO:0000256" key="1">
    <source>
        <dbReference type="ARBA" id="ARBA00004651"/>
    </source>
</evidence>
<evidence type="ECO:0000256" key="7">
    <source>
        <dbReference type="RuleBase" id="RU363032"/>
    </source>
</evidence>
<dbReference type="PANTHER" id="PTHR30193:SF37">
    <property type="entry name" value="INNER MEMBRANE ABC TRANSPORTER PERMEASE PROTEIN YCJO"/>
    <property type="match status" value="1"/>
</dbReference>
<feature type="transmembrane region" description="Helical" evidence="7">
    <location>
        <begin position="274"/>
        <end position="296"/>
    </location>
</feature>
<keyword evidence="10" id="KW-1185">Reference proteome</keyword>
<accession>A0ABU8TFU2</accession>
<comment type="similarity">
    <text evidence="7">Belongs to the binding-protein-dependent transport system permease family.</text>
</comment>
<dbReference type="Gene3D" id="1.10.3720.10">
    <property type="entry name" value="MetI-like"/>
    <property type="match status" value="1"/>
</dbReference>
<sequence>MAPALLITGLFFLAPVILTAVFSFTSMSSGTGISGGAYSVSEQTIRELPERGFPQETADLLAKDVYRIDEAGLSDLSANFGEPFSKQVRKALSGKVFDGRKALVTEMKKLRERPRSVRQLKISADLFKRSILNIRFDSKAALLASVSDIGISLDASQQTILAETSYTGWSWTTDNYKLISSMPSAFRAAGNTFIYVTLTLSVSIGLGLLLALATFYLPKGQAAAFRAIWILPRILPPVIYVMMWKWLTWDTGFLSNFLLNFGITPRNWMLHSDINAWVCIVLINGFVGASLGMILFSSAMRAIPASMLHASEVDGANRRQQIWHIILPQLRWPILFTTAYSTLSLIASFDYIYLSTDGGPGRSTEVWALYAFHTALNNYGGALQYGLGAALALMLVIIGIGASLFYLRIFNFNELVAKPRIEQ</sequence>
<dbReference type="InterPro" id="IPR051393">
    <property type="entry name" value="ABC_transporter_permease"/>
</dbReference>